<dbReference type="Gramene" id="mRNA:HanXRQr2_Chr10g0438531">
    <property type="protein sequence ID" value="mRNA:HanXRQr2_Chr10g0438531"/>
    <property type="gene ID" value="HanXRQr2_Chr10g0438531"/>
</dbReference>
<reference evidence="1" key="2">
    <citation type="submission" date="2020-06" db="EMBL/GenBank/DDBJ databases">
        <title>Helianthus annuus Genome sequencing and assembly Release 2.</title>
        <authorList>
            <person name="Gouzy J."/>
            <person name="Langlade N."/>
            <person name="Munos S."/>
        </authorList>
    </citation>
    <scope>NUCLEOTIDE SEQUENCE</scope>
    <source>
        <tissue evidence="1">Leaves</tissue>
    </source>
</reference>
<keyword evidence="1" id="KW-0808">Transferase</keyword>
<comment type="caution">
    <text evidence="1">The sequence shown here is derived from an EMBL/GenBank/DDBJ whole genome shotgun (WGS) entry which is preliminary data.</text>
</comment>
<reference evidence="1" key="1">
    <citation type="journal article" date="2017" name="Nature">
        <title>The sunflower genome provides insights into oil metabolism, flowering and Asterid evolution.</title>
        <authorList>
            <person name="Badouin H."/>
            <person name="Gouzy J."/>
            <person name="Grassa C.J."/>
            <person name="Murat F."/>
            <person name="Staton S.E."/>
            <person name="Cottret L."/>
            <person name="Lelandais-Briere C."/>
            <person name="Owens G.L."/>
            <person name="Carrere S."/>
            <person name="Mayjonade B."/>
            <person name="Legrand L."/>
            <person name="Gill N."/>
            <person name="Kane N.C."/>
            <person name="Bowers J.E."/>
            <person name="Hubner S."/>
            <person name="Bellec A."/>
            <person name="Berard A."/>
            <person name="Berges H."/>
            <person name="Blanchet N."/>
            <person name="Boniface M.C."/>
            <person name="Brunel D."/>
            <person name="Catrice O."/>
            <person name="Chaidir N."/>
            <person name="Claudel C."/>
            <person name="Donnadieu C."/>
            <person name="Faraut T."/>
            <person name="Fievet G."/>
            <person name="Helmstetter N."/>
            <person name="King M."/>
            <person name="Knapp S.J."/>
            <person name="Lai Z."/>
            <person name="Le Paslier M.C."/>
            <person name="Lippi Y."/>
            <person name="Lorenzon L."/>
            <person name="Mandel J.R."/>
            <person name="Marage G."/>
            <person name="Marchand G."/>
            <person name="Marquand E."/>
            <person name="Bret-Mestries E."/>
            <person name="Morien E."/>
            <person name="Nambeesan S."/>
            <person name="Nguyen T."/>
            <person name="Pegot-Espagnet P."/>
            <person name="Pouilly N."/>
            <person name="Raftis F."/>
            <person name="Sallet E."/>
            <person name="Schiex T."/>
            <person name="Thomas J."/>
            <person name="Vandecasteele C."/>
            <person name="Vares D."/>
            <person name="Vear F."/>
            <person name="Vautrin S."/>
            <person name="Crespi M."/>
            <person name="Mangin B."/>
            <person name="Burke J.M."/>
            <person name="Salse J."/>
            <person name="Munos S."/>
            <person name="Vincourt P."/>
            <person name="Rieseberg L.H."/>
            <person name="Langlade N.B."/>
        </authorList>
    </citation>
    <scope>NUCLEOTIDE SEQUENCE</scope>
    <source>
        <tissue evidence="1">Leaves</tissue>
    </source>
</reference>
<dbReference type="InterPro" id="IPR011992">
    <property type="entry name" value="EF-hand-dom_pair"/>
</dbReference>
<keyword evidence="2" id="KW-1185">Reference proteome</keyword>
<dbReference type="GO" id="GO:0004674">
    <property type="term" value="F:protein serine/threonine kinase activity"/>
    <property type="evidence" value="ECO:0007669"/>
    <property type="project" value="UniProtKB-KW"/>
</dbReference>
<dbReference type="SUPFAM" id="SSF47473">
    <property type="entry name" value="EF-hand"/>
    <property type="match status" value="1"/>
</dbReference>
<dbReference type="EMBL" id="MNCJ02000325">
    <property type="protein sequence ID" value="KAF5786244.1"/>
    <property type="molecule type" value="Genomic_DNA"/>
</dbReference>
<sequence>MTLMHYLCKALLKHATDAMKESRVHDFLTSLEALDRWDETACSAYEIFDKDGNRAIMIDELVSVSNKI</sequence>
<keyword evidence="1" id="KW-0723">Serine/threonine-protein kinase</keyword>
<evidence type="ECO:0000313" key="1">
    <source>
        <dbReference type="EMBL" id="KAF5786244.1"/>
    </source>
</evidence>
<dbReference type="Proteomes" id="UP000215914">
    <property type="component" value="Unassembled WGS sequence"/>
</dbReference>
<proteinExistence type="predicted"/>
<organism evidence="1 2">
    <name type="scientific">Helianthus annuus</name>
    <name type="common">Common sunflower</name>
    <dbReference type="NCBI Taxonomy" id="4232"/>
    <lineage>
        <taxon>Eukaryota</taxon>
        <taxon>Viridiplantae</taxon>
        <taxon>Streptophyta</taxon>
        <taxon>Embryophyta</taxon>
        <taxon>Tracheophyta</taxon>
        <taxon>Spermatophyta</taxon>
        <taxon>Magnoliopsida</taxon>
        <taxon>eudicotyledons</taxon>
        <taxon>Gunneridae</taxon>
        <taxon>Pentapetalae</taxon>
        <taxon>asterids</taxon>
        <taxon>campanulids</taxon>
        <taxon>Asterales</taxon>
        <taxon>Asteraceae</taxon>
        <taxon>Asteroideae</taxon>
        <taxon>Heliantheae alliance</taxon>
        <taxon>Heliantheae</taxon>
        <taxon>Helianthus</taxon>
    </lineage>
</organism>
<name>A0A9K3N432_HELAN</name>
<dbReference type="EC" id="2.7.11.1" evidence="1"/>
<dbReference type="AlphaFoldDB" id="A0A9K3N432"/>
<accession>A0A9K3N432</accession>
<evidence type="ECO:0000313" key="2">
    <source>
        <dbReference type="Proteomes" id="UP000215914"/>
    </source>
</evidence>
<gene>
    <name evidence="1" type="ORF">HanXRQr2_Chr10g0438531</name>
</gene>
<protein>
    <submittedName>
        <fullName evidence="1">Non-specific serine/threonine protein kinase</fullName>
        <ecNumber evidence="1">2.7.11.1</ecNumber>
    </submittedName>
</protein>
<keyword evidence="1" id="KW-0418">Kinase</keyword>